<dbReference type="Proteomes" id="UP000028725">
    <property type="component" value="Unassembled WGS sequence"/>
</dbReference>
<accession>A0A085VSU8</accession>
<dbReference type="GO" id="GO:0005829">
    <property type="term" value="C:cytosol"/>
    <property type="evidence" value="ECO:0007669"/>
    <property type="project" value="TreeGrafter"/>
</dbReference>
<evidence type="ECO:0000256" key="3">
    <source>
        <dbReference type="ARBA" id="ARBA00022723"/>
    </source>
</evidence>
<dbReference type="PROSITE" id="PS00485">
    <property type="entry name" value="A_DEAMINASE"/>
    <property type="match status" value="1"/>
</dbReference>
<dbReference type="EMBL" id="JMCB01000036">
    <property type="protein sequence ID" value="KFE58511.1"/>
    <property type="molecule type" value="Genomic_DNA"/>
</dbReference>
<dbReference type="PANTHER" id="PTHR11409:SF43">
    <property type="entry name" value="ADENOSINE DEAMINASE"/>
    <property type="match status" value="1"/>
</dbReference>
<keyword evidence="7" id="KW-1185">Reference proteome</keyword>
<evidence type="ECO:0000313" key="7">
    <source>
        <dbReference type="Proteomes" id="UP000028725"/>
    </source>
</evidence>
<keyword evidence="3" id="KW-0479">Metal-binding</keyword>
<dbReference type="GO" id="GO:0043103">
    <property type="term" value="P:hypoxanthine salvage"/>
    <property type="evidence" value="ECO:0007669"/>
    <property type="project" value="TreeGrafter"/>
</dbReference>
<dbReference type="OrthoDB" id="105475at2"/>
<protein>
    <recommendedName>
        <fullName evidence="8">Adenosine deaminase domain-containing protein</fullName>
    </recommendedName>
</protein>
<dbReference type="Gene3D" id="3.20.20.140">
    <property type="entry name" value="Metal-dependent hydrolases"/>
    <property type="match status" value="2"/>
</dbReference>
<evidence type="ECO:0000256" key="4">
    <source>
        <dbReference type="ARBA" id="ARBA00022801"/>
    </source>
</evidence>
<dbReference type="GO" id="GO:0006154">
    <property type="term" value="P:adenosine catabolic process"/>
    <property type="evidence" value="ECO:0007669"/>
    <property type="project" value="TreeGrafter"/>
</dbReference>
<dbReference type="GO" id="GO:0046103">
    <property type="term" value="P:inosine biosynthetic process"/>
    <property type="evidence" value="ECO:0007669"/>
    <property type="project" value="TreeGrafter"/>
</dbReference>
<evidence type="ECO:0000256" key="2">
    <source>
        <dbReference type="ARBA" id="ARBA00006676"/>
    </source>
</evidence>
<organism evidence="6 7">
    <name type="scientific">Hyalangium minutum</name>
    <dbReference type="NCBI Taxonomy" id="394096"/>
    <lineage>
        <taxon>Bacteria</taxon>
        <taxon>Pseudomonadati</taxon>
        <taxon>Myxococcota</taxon>
        <taxon>Myxococcia</taxon>
        <taxon>Myxococcales</taxon>
        <taxon>Cystobacterineae</taxon>
        <taxon>Archangiaceae</taxon>
        <taxon>Hyalangium</taxon>
    </lineage>
</organism>
<reference evidence="6 7" key="1">
    <citation type="submission" date="2014-04" db="EMBL/GenBank/DDBJ databases">
        <title>Genome assembly of Hyalangium minutum DSM 14724.</title>
        <authorList>
            <person name="Sharma G."/>
            <person name="Subramanian S."/>
        </authorList>
    </citation>
    <scope>NUCLEOTIDE SEQUENCE [LARGE SCALE GENOMIC DNA]</scope>
    <source>
        <strain evidence="6 7">DSM 14724</strain>
    </source>
</reference>
<dbReference type="PATRIC" id="fig|394096.3.peg.8977"/>
<evidence type="ECO:0000313" key="6">
    <source>
        <dbReference type="EMBL" id="KFE58511.1"/>
    </source>
</evidence>
<dbReference type="InterPro" id="IPR006650">
    <property type="entry name" value="A/AMP_deam_AS"/>
</dbReference>
<dbReference type="GO" id="GO:0046872">
    <property type="term" value="F:metal ion binding"/>
    <property type="evidence" value="ECO:0007669"/>
    <property type="project" value="UniProtKB-KW"/>
</dbReference>
<dbReference type="GO" id="GO:0004000">
    <property type="term" value="F:adenosine deaminase activity"/>
    <property type="evidence" value="ECO:0007669"/>
    <property type="project" value="TreeGrafter"/>
</dbReference>
<dbReference type="GO" id="GO:0009168">
    <property type="term" value="P:purine ribonucleoside monophosphate biosynthetic process"/>
    <property type="evidence" value="ECO:0007669"/>
    <property type="project" value="InterPro"/>
</dbReference>
<comment type="caution">
    <text evidence="6">The sequence shown here is derived from an EMBL/GenBank/DDBJ whole genome shotgun (WGS) entry which is preliminary data.</text>
</comment>
<keyword evidence="5" id="KW-0862">Zinc</keyword>
<dbReference type="InterPro" id="IPR006330">
    <property type="entry name" value="Ado/ade_deaminase"/>
</dbReference>
<proteinExistence type="inferred from homology"/>
<evidence type="ECO:0000256" key="1">
    <source>
        <dbReference type="ARBA" id="ARBA00001947"/>
    </source>
</evidence>
<sequence length="902" mass="101273">MGRDGRYQRLVAEAEAWPLASLSAHAHRTLQLGHAAAGVLDGPTQKLASDLEAHLRTRSEGLSLEALRALREHSWFAVEPGSPPIASGLSLAEYLRRLAERYLASDGHHPQLRPDPAGDGITRAERAAHWRWLSLRVPADLLIAGLHAPSEDEPSGDEVHLPTSHLRDVLGRPVSETHLHGGAAYSFPTLWSVWMGWFRDAWPEKLRPKDTYPFGDAMGFASKLLAAAIARLFLAAFLRARELHGERGDLRAFLASTGPRLARLASWPSGAAALQREYSHALDYLQRPSGRRQDPSPSPGVLQRVYRALTGAPPTGSRREARDSSLSALFAQDPLHAWLPSIEGRPFTETRFTTRALRYLLREGQEDSGFALLFWQYQRVRCQAHAFLIEEPGTAGLDWFQVHFNRLSALRGPLEEHLAESALRHTRRGLHLGSLEMRATPEPDWVSIRDQARNLAQAHMAAPERPESALLFHFIKERELSQGRGGHARLHADPSGNSSGFRFGDWFLGRRRQALAIRTALSHHPELLLVVRGLDVASAELATPTWVTVPLLQQVRRQSRTTASRLRRLAPQWEATELHITYHAGEEFRRLVEGLRRIHELLESEILQTGDRIGHGLALGPDAPRLAELHPVAVQPAEERLDDLLWELDRYGQGQLPTQPARVERVRSEATALARELLGLSRVELDLLLLARRYRHDTQVLEYLRFPDEPEPRARMDRVLRLVWQHLTDAGVFRRGQRLVEVHNHPAETAMAAEAQAWLRSLLREREITVESNPSSNLLVLNMLGLEHHPAMALGPHLPVAHEAAPAARPPEAPPPLLVSINSDDPVTFATSLADEYAHLYFALMRRGLSAHEALRWLDQLRENGWRSRFTLAASTRPDVLRQLLPPRSKLRPIEGLQPPPR</sequence>
<name>A0A085VSU8_9BACT</name>
<dbReference type="SUPFAM" id="SSF51556">
    <property type="entry name" value="Metallo-dependent hydrolases"/>
    <property type="match status" value="1"/>
</dbReference>
<dbReference type="PANTHER" id="PTHR11409">
    <property type="entry name" value="ADENOSINE DEAMINASE"/>
    <property type="match status" value="1"/>
</dbReference>
<gene>
    <name evidence="6" type="ORF">DB31_6261</name>
</gene>
<dbReference type="STRING" id="394096.DB31_6261"/>
<keyword evidence="4" id="KW-0378">Hydrolase</keyword>
<dbReference type="RefSeq" id="WP_044199990.1">
    <property type="nucleotide sequence ID" value="NZ_JMCB01000036.1"/>
</dbReference>
<comment type="similarity">
    <text evidence="2">Belongs to the metallo-dependent hydrolases superfamily. Adenosine and AMP deaminases family.</text>
</comment>
<evidence type="ECO:0008006" key="8">
    <source>
        <dbReference type="Google" id="ProtNLM"/>
    </source>
</evidence>
<dbReference type="AlphaFoldDB" id="A0A085VSU8"/>
<evidence type="ECO:0000256" key="5">
    <source>
        <dbReference type="ARBA" id="ARBA00022833"/>
    </source>
</evidence>
<dbReference type="InterPro" id="IPR032466">
    <property type="entry name" value="Metal_Hydrolase"/>
</dbReference>
<comment type="cofactor">
    <cofactor evidence="1">
        <name>Zn(2+)</name>
        <dbReference type="ChEBI" id="CHEBI:29105"/>
    </cofactor>
</comment>